<feature type="region of interest" description="Disordered" evidence="1">
    <location>
        <begin position="243"/>
        <end position="295"/>
    </location>
</feature>
<accession>G5NDU6</accession>
<evidence type="ECO:0000313" key="2">
    <source>
        <dbReference type="EMBL" id="EHC57159.1"/>
    </source>
</evidence>
<dbReference type="Pfam" id="PF05944">
    <property type="entry name" value="Phage_term_smal"/>
    <property type="match status" value="1"/>
</dbReference>
<name>G5NDU6_SALET</name>
<reference evidence="2 3" key="1">
    <citation type="journal article" date="2011" name="BMC Genomics">
        <title>Genome sequencing reveals diversification of virulence factor content and possible host adaptation in distinct subpopulations of Salmonella enterica.</title>
        <authorList>
            <person name="den Bakker H.C."/>
            <person name="Moreno Switt A.I."/>
            <person name="Govoni G."/>
            <person name="Cummings C.A."/>
            <person name="Ranieri M.L."/>
            <person name="Degoricija L."/>
            <person name="Hoelzer K."/>
            <person name="Rodriguez-Rivera L.D."/>
            <person name="Brown S."/>
            <person name="Bolchacova E."/>
            <person name="Furtado M.R."/>
            <person name="Wiedmann M."/>
        </authorList>
    </citation>
    <scope>NUCLEOTIDE SEQUENCE [LARGE SCALE GENOMIC DNA]</scope>
    <source>
        <strain evidence="2 3">R8-3668</strain>
    </source>
</reference>
<evidence type="ECO:0000256" key="1">
    <source>
        <dbReference type="SAM" id="MobiDB-lite"/>
    </source>
</evidence>
<dbReference type="PATRIC" id="fig|913075.3.peg.2169"/>
<organism evidence="2 3">
    <name type="scientific">Salmonella enterica subsp. enterica serovar Inverness str. R8-3668</name>
    <dbReference type="NCBI Taxonomy" id="913075"/>
    <lineage>
        <taxon>Bacteria</taxon>
        <taxon>Pseudomonadati</taxon>
        <taxon>Pseudomonadota</taxon>
        <taxon>Gammaproteobacteria</taxon>
        <taxon>Enterobacterales</taxon>
        <taxon>Enterobacteriaceae</taxon>
        <taxon>Salmonella</taxon>
    </lineage>
</organism>
<dbReference type="BioCyc" id="SENT913075:G120P-5067-MONOMER"/>
<sequence length="295" mass="32496">MQVQPHNVCSAPAITEDKKMLTPAQKHFQQVMARRAGLETGEETLVERTAHEQILHRLRLAQSRLKGIQSKAAKAVAKKELLPEFEGWIEGTLDSDNGRPDEVITTLMVWAVDCGDLPLALRIGEYVVRHNLSLPDNFGRDAATVLTEEICNPLLTLAGTDPDADLSGYIEHLDTLWEIVTNRDMPDEVRAKLCKACAFARRHLTDADSVAASLRLLREAMHLNPNAGVKREIATLTRALKKLPPETDDEAATTDQNAAQEDARDNAPTKAPVRKTAVRKPAAGKAKTARRVAKK</sequence>
<dbReference type="GO" id="GO:0004519">
    <property type="term" value="F:endonuclease activity"/>
    <property type="evidence" value="ECO:0007669"/>
    <property type="project" value="InterPro"/>
</dbReference>
<dbReference type="Proteomes" id="UP000003532">
    <property type="component" value="Unassembled WGS sequence"/>
</dbReference>
<dbReference type="InterPro" id="IPR010270">
    <property type="entry name" value="Phage_P2_GpM"/>
</dbReference>
<comment type="caution">
    <text evidence="2">The sequence shown here is derived from an EMBL/GenBank/DDBJ whole genome shotgun (WGS) entry which is preliminary data.</text>
</comment>
<dbReference type="GO" id="GO:0003677">
    <property type="term" value="F:DNA binding"/>
    <property type="evidence" value="ECO:0007669"/>
    <property type="project" value="InterPro"/>
</dbReference>
<proteinExistence type="predicted"/>
<protein>
    <submittedName>
        <fullName evidence="2">Small terminase subunit protein</fullName>
    </submittedName>
</protein>
<dbReference type="AlphaFoldDB" id="G5NDU6"/>
<evidence type="ECO:0000313" key="3">
    <source>
        <dbReference type="Proteomes" id="UP000003532"/>
    </source>
</evidence>
<gene>
    <name evidence="2" type="ORF">LTSEINV_2834</name>
</gene>
<dbReference type="EMBL" id="AFCO01000926">
    <property type="protein sequence ID" value="EHC57159.1"/>
    <property type="molecule type" value="Genomic_DNA"/>
</dbReference>